<comment type="caution">
    <text evidence="1">The sequence shown here is derived from an EMBL/GenBank/DDBJ whole genome shotgun (WGS) entry which is preliminary data.</text>
</comment>
<dbReference type="Proteomes" id="UP000054988">
    <property type="component" value="Unassembled WGS sequence"/>
</dbReference>
<gene>
    <name evidence="1" type="ORF">WG66_19128</name>
</gene>
<evidence type="ECO:0000313" key="1">
    <source>
        <dbReference type="EMBL" id="KTB28298.1"/>
    </source>
</evidence>
<accession>A0A0W0EW57</accession>
<protein>
    <submittedName>
        <fullName evidence="1">Putative DNA mismatch repair protein MutL</fullName>
    </submittedName>
</protein>
<reference evidence="1 2" key="1">
    <citation type="submission" date="2015-12" db="EMBL/GenBank/DDBJ databases">
        <title>Draft genome sequence of Moniliophthora roreri, the causal agent of frosty pod rot of cacao.</title>
        <authorList>
            <person name="Aime M.C."/>
            <person name="Diaz-Valderrama J.R."/>
            <person name="Kijpornyongpan T."/>
            <person name="Phillips-Mora W."/>
        </authorList>
    </citation>
    <scope>NUCLEOTIDE SEQUENCE [LARGE SCALE GENOMIC DNA]</scope>
    <source>
        <strain evidence="1 2">MCA 2952</strain>
    </source>
</reference>
<name>A0A0W0EW57_MONRR</name>
<dbReference type="AlphaFoldDB" id="A0A0W0EW57"/>
<organism evidence="1 2">
    <name type="scientific">Moniliophthora roreri</name>
    <name type="common">Frosty pod rot fungus</name>
    <name type="synonym">Monilia roreri</name>
    <dbReference type="NCBI Taxonomy" id="221103"/>
    <lineage>
        <taxon>Eukaryota</taxon>
        <taxon>Fungi</taxon>
        <taxon>Dikarya</taxon>
        <taxon>Basidiomycota</taxon>
        <taxon>Agaricomycotina</taxon>
        <taxon>Agaricomycetes</taxon>
        <taxon>Agaricomycetidae</taxon>
        <taxon>Agaricales</taxon>
        <taxon>Marasmiineae</taxon>
        <taxon>Marasmiaceae</taxon>
        <taxon>Moniliophthora</taxon>
    </lineage>
</organism>
<evidence type="ECO:0000313" key="2">
    <source>
        <dbReference type="Proteomes" id="UP000054988"/>
    </source>
</evidence>
<sequence>MPTLEWTVEGRIYIICGPMAFSEDDGDGDEARYLAAGKILDTGCFVRVARRKTNMNVNGGLWDSFPDEMKHREYRMMEQIDEDVLRSFICKRAGSAAPSESAGTTSDTHLTGTSLHTVSSSSIQIEFEAADIYRSDSEAAVSVDGEAMAMDDPNYVGGEPLSRQSKPSKSFTIGSRITSRSCLEANSFDTISTPELPVQNTWRWGACSGTCQHLYNLSISSVG</sequence>
<proteinExistence type="predicted"/>
<dbReference type="EMBL" id="LATX01002487">
    <property type="protein sequence ID" value="KTB28298.1"/>
    <property type="molecule type" value="Genomic_DNA"/>
</dbReference>